<organism evidence="1 2">
    <name type="scientific">Paracoccus acridae</name>
    <dbReference type="NCBI Taxonomy" id="1795310"/>
    <lineage>
        <taxon>Bacteria</taxon>
        <taxon>Pseudomonadati</taxon>
        <taxon>Pseudomonadota</taxon>
        <taxon>Alphaproteobacteria</taxon>
        <taxon>Rhodobacterales</taxon>
        <taxon>Paracoccaceae</taxon>
        <taxon>Paracoccus</taxon>
    </lineage>
</organism>
<comment type="caution">
    <text evidence="1">The sequence shown here is derived from an EMBL/GenBank/DDBJ whole genome shotgun (WGS) entry which is preliminary data.</text>
</comment>
<gene>
    <name evidence="1" type="ORF">GCM10011402_30780</name>
</gene>
<reference evidence="2" key="1">
    <citation type="journal article" date="2019" name="Int. J. Syst. Evol. Microbiol.">
        <title>The Global Catalogue of Microorganisms (GCM) 10K type strain sequencing project: providing services to taxonomists for standard genome sequencing and annotation.</title>
        <authorList>
            <consortium name="The Broad Institute Genomics Platform"/>
            <consortium name="The Broad Institute Genome Sequencing Center for Infectious Disease"/>
            <person name="Wu L."/>
            <person name="Ma J."/>
        </authorList>
    </citation>
    <scope>NUCLEOTIDE SEQUENCE [LARGE SCALE GENOMIC DNA]</scope>
    <source>
        <strain evidence="2">CGMCC 1.15419</strain>
    </source>
</reference>
<keyword evidence="2" id="KW-1185">Reference proteome</keyword>
<name>A0ABQ1VMA6_9RHOB</name>
<dbReference type="Proteomes" id="UP000640509">
    <property type="component" value="Unassembled WGS sequence"/>
</dbReference>
<evidence type="ECO:0000313" key="2">
    <source>
        <dbReference type="Proteomes" id="UP000640509"/>
    </source>
</evidence>
<accession>A0ABQ1VMA6</accession>
<protein>
    <submittedName>
        <fullName evidence="1">Uncharacterized protein</fullName>
    </submittedName>
</protein>
<sequence length="65" mass="7290">MTGLQLAEAIQVRHPDLPVIHRLCKARPRDHPGIAPKLGKPCWRKPEALGPREDPEVVPFRLPAI</sequence>
<proteinExistence type="predicted"/>
<evidence type="ECO:0000313" key="1">
    <source>
        <dbReference type="EMBL" id="GGF75896.1"/>
    </source>
</evidence>
<dbReference type="EMBL" id="BMIV01000013">
    <property type="protein sequence ID" value="GGF75896.1"/>
    <property type="molecule type" value="Genomic_DNA"/>
</dbReference>
<dbReference type="RefSeq" id="WP_188716161.1">
    <property type="nucleotide sequence ID" value="NZ_BMIV01000013.1"/>
</dbReference>